<keyword evidence="2" id="KW-1185">Reference proteome</keyword>
<proteinExistence type="predicted"/>
<gene>
    <name evidence="1" type="ORF">EV702DRAFT_108139</name>
</gene>
<reference evidence="1" key="1">
    <citation type="journal article" date="2020" name="New Phytol.">
        <title>Comparative genomics reveals dynamic genome evolution in host specialist ectomycorrhizal fungi.</title>
        <authorList>
            <person name="Lofgren L.A."/>
            <person name="Nguyen N.H."/>
            <person name="Vilgalys R."/>
            <person name="Ruytinx J."/>
            <person name="Liao H.L."/>
            <person name="Branco S."/>
            <person name="Kuo A."/>
            <person name="LaButti K."/>
            <person name="Lipzen A."/>
            <person name="Andreopoulos W."/>
            <person name="Pangilinan J."/>
            <person name="Riley R."/>
            <person name="Hundley H."/>
            <person name="Na H."/>
            <person name="Barry K."/>
            <person name="Grigoriev I.V."/>
            <person name="Stajich J.E."/>
            <person name="Kennedy P.G."/>
        </authorList>
    </citation>
    <scope>NUCLEOTIDE SEQUENCE</scope>
    <source>
        <strain evidence="1">DOB743</strain>
    </source>
</reference>
<organism evidence="1 2">
    <name type="scientific">Suillus placidus</name>
    <dbReference type="NCBI Taxonomy" id="48579"/>
    <lineage>
        <taxon>Eukaryota</taxon>
        <taxon>Fungi</taxon>
        <taxon>Dikarya</taxon>
        <taxon>Basidiomycota</taxon>
        <taxon>Agaricomycotina</taxon>
        <taxon>Agaricomycetes</taxon>
        <taxon>Agaricomycetidae</taxon>
        <taxon>Boletales</taxon>
        <taxon>Suillineae</taxon>
        <taxon>Suillaceae</taxon>
        <taxon>Suillus</taxon>
    </lineage>
</organism>
<accession>A0A9P7CW09</accession>
<protein>
    <submittedName>
        <fullName evidence="1">Uncharacterized protein</fullName>
    </submittedName>
</protein>
<dbReference type="AlphaFoldDB" id="A0A9P7CW09"/>
<evidence type="ECO:0000313" key="1">
    <source>
        <dbReference type="EMBL" id="KAG1764582.1"/>
    </source>
</evidence>
<evidence type="ECO:0000313" key="2">
    <source>
        <dbReference type="Proteomes" id="UP000714275"/>
    </source>
</evidence>
<name>A0A9P7CW09_9AGAM</name>
<dbReference type="EMBL" id="JABBWD010000123">
    <property type="protein sequence ID" value="KAG1764582.1"/>
    <property type="molecule type" value="Genomic_DNA"/>
</dbReference>
<dbReference type="Proteomes" id="UP000714275">
    <property type="component" value="Unassembled WGS sequence"/>
</dbReference>
<sequence length="211" mass="23435">MSRYLRIGPGVLACPPRSYYSGIRKVSSHCAVPVKPRPHLVKSDGASVLNMYYHVKPQPCYTKPHSDWVKHFPTLDKFSPLSLQLQYNANVNLYAASRPSDLHAISSIAHVASLPRHCIVNAASHLRLVSAASNLRVSTSAVSVTLGPAGNRQWGLDAGQHHRRWNVLRTILLALFNRSLTYVNDSMASYSAITLIPHLQMSYAKLKLLRC</sequence>
<comment type="caution">
    <text evidence="1">The sequence shown here is derived from an EMBL/GenBank/DDBJ whole genome shotgun (WGS) entry which is preliminary data.</text>
</comment>
<dbReference type="OrthoDB" id="2708820at2759"/>